<keyword evidence="5" id="KW-1185">Reference proteome</keyword>
<reference evidence="4 5" key="1">
    <citation type="submission" date="2021-06" db="EMBL/GenBank/DDBJ databases">
        <authorList>
            <person name="Palmer J.M."/>
        </authorList>
    </citation>
    <scope>NUCLEOTIDE SEQUENCE [LARGE SCALE GENOMIC DNA]</scope>
    <source>
        <strain evidence="4 5">XC_2019</strain>
        <tissue evidence="4">Muscle</tissue>
    </source>
</reference>
<dbReference type="PRINTS" id="PR00069">
    <property type="entry name" value="ALDKETRDTASE"/>
</dbReference>
<keyword evidence="2" id="KW-1133">Transmembrane helix</keyword>
<evidence type="ECO:0000259" key="3">
    <source>
        <dbReference type="Pfam" id="PF00248"/>
    </source>
</evidence>
<evidence type="ECO:0000313" key="4">
    <source>
        <dbReference type="EMBL" id="MEQ2208639.1"/>
    </source>
</evidence>
<dbReference type="InterPro" id="IPR036812">
    <property type="entry name" value="NAD(P)_OxRdtase_dom_sf"/>
</dbReference>
<dbReference type="InterPro" id="IPR020471">
    <property type="entry name" value="AKR"/>
</dbReference>
<dbReference type="EMBL" id="JAHRIN010050630">
    <property type="protein sequence ID" value="MEQ2208639.1"/>
    <property type="molecule type" value="Genomic_DNA"/>
</dbReference>
<dbReference type="Pfam" id="PF00248">
    <property type="entry name" value="Aldo_ket_red"/>
    <property type="match status" value="1"/>
</dbReference>
<feature type="transmembrane region" description="Helical" evidence="2">
    <location>
        <begin position="86"/>
        <end position="103"/>
    </location>
</feature>
<comment type="similarity">
    <text evidence="1">Belongs to the aldo/keto reductase family.</text>
</comment>
<proteinExistence type="inferred from homology"/>
<feature type="transmembrane region" description="Helical" evidence="2">
    <location>
        <begin position="109"/>
        <end position="126"/>
    </location>
</feature>
<dbReference type="Proteomes" id="UP001434883">
    <property type="component" value="Unassembled WGS sequence"/>
</dbReference>
<sequence>MSSTPFSSSPCVALNTGLQMPLLGLGTYKLCGLQDVHRAVDAALCAGYRAFDSAAVYRNEAELGKALRALLPKYGLTREDVFITRWFYFFFFCNLLFTSVKLICSMQTFLSTLFFSVYLVTVSWALRIRVKRPWRGPSTVGPSWTWITLISTLSTGPALKDCRWVTSATQVEFHPRLCQPELMSLCKQYGVCFQAYSSLGKGELLSDPVMLDVAKNCKRTPAQAYDDKLGATDMICCFKMIHILILTPLSSRLTNSSLILRSCRPYFLAAHRAGGAELDRFLNENPSVGVPASSSPLASSSSPLEMVEAWDSEFSLMRPFAGSERVKAERGWRLFL</sequence>
<dbReference type="Gene3D" id="3.20.20.100">
    <property type="entry name" value="NADP-dependent oxidoreductase domain"/>
    <property type="match status" value="2"/>
</dbReference>
<keyword evidence="2" id="KW-0812">Transmembrane</keyword>
<dbReference type="SUPFAM" id="SSF51430">
    <property type="entry name" value="NAD(P)-linked oxidoreductase"/>
    <property type="match status" value="1"/>
</dbReference>
<evidence type="ECO:0000256" key="1">
    <source>
        <dbReference type="ARBA" id="ARBA00007905"/>
    </source>
</evidence>
<evidence type="ECO:0000313" key="5">
    <source>
        <dbReference type="Proteomes" id="UP001434883"/>
    </source>
</evidence>
<dbReference type="PROSITE" id="PS00798">
    <property type="entry name" value="ALDOKETO_REDUCTASE_1"/>
    <property type="match status" value="1"/>
</dbReference>
<dbReference type="PANTHER" id="PTHR43827:SF11">
    <property type="entry name" value="GLYOXAL REDUCTASE-LIKE"/>
    <property type="match status" value="1"/>
</dbReference>
<dbReference type="InterPro" id="IPR023210">
    <property type="entry name" value="NADP_OxRdtase_dom"/>
</dbReference>
<organism evidence="4 5">
    <name type="scientific">Xenoophorus captivus</name>
    <dbReference type="NCBI Taxonomy" id="1517983"/>
    <lineage>
        <taxon>Eukaryota</taxon>
        <taxon>Metazoa</taxon>
        <taxon>Chordata</taxon>
        <taxon>Craniata</taxon>
        <taxon>Vertebrata</taxon>
        <taxon>Euteleostomi</taxon>
        <taxon>Actinopterygii</taxon>
        <taxon>Neopterygii</taxon>
        <taxon>Teleostei</taxon>
        <taxon>Neoteleostei</taxon>
        <taxon>Acanthomorphata</taxon>
        <taxon>Ovalentaria</taxon>
        <taxon>Atherinomorphae</taxon>
        <taxon>Cyprinodontiformes</taxon>
        <taxon>Goodeidae</taxon>
        <taxon>Xenoophorus</taxon>
    </lineage>
</organism>
<comment type="caution">
    <text evidence="4">The sequence shown here is derived from an EMBL/GenBank/DDBJ whole genome shotgun (WGS) entry which is preliminary data.</text>
</comment>
<dbReference type="InterPro" id="IPR018170">
    <property type="entry name" value="Aldo/ket_reductase_CS"/>
</dbReference>
<accession>A0ABV0RKD9</accession>
<gene>
    <name evidence="4" type="ORF">XENOCAPTIV_009746</name>
</gene>
<evidence type="ECO:0000256" key="2">
    <source>
        <dbReference type="SAM" id="Phobius"/>
    </source>
</evidence>
<name>A0ABV0RKD9_9TELE</name>
<dbReference type="PANTHER" id="PTHR43827">
    <property type="entry name" value="2,5-DIKETO-D-GLUCONIC ACID REDUCTASE"/>
    <property type="match status" value="1"/>
</dbReference>
<feature type="domain" description="NADP-dependent oxidoreductase" evidence="3">
    <location>
        <begin position="23"/>
        <end position="84"/>
    </location>
</feature>
<protein>
    <recommendedName>
        <fullName evidence="3">NADP-dependent oxidoreductase domain-containing protein</fullName>
    </recommendedName>
</protein>
<keyword evidence="2" id="KW-0472">Membrane</keyword>